<organism evidence="1 2">
    <name type="scientific">candidate division CSSED10-310 bacterium</name>
    <dbReference type="NCBI Taxonomy" id="2855610"/>
    <lineage>
        <taxon>Bacteria</taxon>
        <taxon>Bacteria division CSSED10-310</taxon>
    </lineage>
</organism>
<reference evidence="1 2" key="1">
    <citation type="submission" date="2024-09" db="EMBL/GenBank/DDBJ databases">
        <title>Laminarin stimulates single cell rates of sulfate reduction while oxygen inhibits transcriptomic activity in coastal marine sediment.</title>
        <authorList>
            <person name="Lindsay M."/>
            <person name="Orcutt B."/>
            <person name="Emerson D."/>
            <person name="Stepanauskas R."/>
            <person name="D'Angelo T."/>
        </authorList>
    </citation>
    <scope>NUCLEOTIDE SEQUENCE [LARGE SCALE GENOMIC DNA]</scope>
    <source>
        <strain evidence="1">SAG AM-311-K15</strain>
    </source>
</reference>
<proteinExistence type="predicted"/>
<protein>
    <recommendedName>
        <fullName evidence="3">HPr kinase/phosphorylase C-terminal domain-containing protein</fullName>
    </recommendedName>
</protein>
<name>A0ABV6Z0J6_UNCC1</name>
<dbReference type="Gene3D" id="3.40.50.300">
    <property type="entry name" value="P-loop containing nucleotide triphosphate hydrolases"/>
    <property type="match status" value="1"/>
</dbReference>
<dbReference type="EMBL" id="JBHPBY010000246">
    <property type="protein sequence ID" value="MFC1851960.1"/>
    <property type="molecule type" value="Genomic_DNA"/>
</dbReference>
<keyword evidence="2" id="KW-1185">Reference proteome</keyword>
<evidence type="ECO:0008006" key="3">
    <source>
        <dbReference type="Google" id="ProtNLM"/>
    </source>
</evidence>
<dbReference type="InterPro" id="IPR027417">
    <property type="entry name" value="P-loop_NTPase"/>
</dbReference>
<sequence>MKIDKIVIVGKDTMRHFRLKWKNMALVVRVSDAGFVERAVHLLDLAVEISDTAGSVPPDITAFQQGTEYVLQTSRKIWKTEKKHDFLVYFITLISAHFLLNCTETVLHASAIVVNEEAVLLSGEARTGKSALCLTAWQQGFHVIGDDWIILDSSKGEVQIFPKPLKPRLPDLKMPQELQDLHMPSRDYLVGSLNGEFRLVLGRRLKNMVPSDVSYPIRNLFLIERGARTECLPASRDTVLKTMLEQVKSRHSSPLRILPFLERLWKKEQVYRLIVGENDLQGGFEFMAGRRSGLI</sequence>
<evidence type="ECO:0000313" key="2">
    <source>
        <dbReference type="Proteomes" id="UP001594351"/>
    </source>
</evidence>
<evidence type="ECO:0000313" key="1">
    <source>
        <dbReference type="EMBL" id="MFC1851960.1"/>
    </source>
</evidence>
<dbReference type="Proteomes" id="UP001594351">
    <property type="component" value="Unassembled WGS sequence"/>
</dbReference>
<gene>
    <name evidence="1" type="ORF">ACFL27_17345</name>
</gene>
<accession>A0ABV6Z0J6</accession>
<dbReference type="SUPFAM" id="SSF53795">
    <property type="entry name" value="PEP carboxykinase-like"/>
    <property type="match status" value="1"/>
</dbReference>
<comment type="caution">
    <text evidence="1">The sequence shown here is derived from an EMBL/GenBank/DDBJ whole genome shotgun (WGS) entry which is preliminary data.</text>
</comment>